<keyword evidence="3" id="KW-0378">Hydrolase</keyword>
<evidence type="ECO:0000256" key="2">
    <source>
        <dbReference type="ARBA" id="ARBA00022723"/>
    </source>
</evidence>
<keyword evidence="2" id="KW-0479">Metal-binding</keyword>
<name>A0ABT6XYL3_ALISE</name>
<dbReference type="EMBL" id="JASGCB010000008">
    <property type="protein sequence ID" value="MDI9259877.1"/>
    <property type="molecule type" value="Genomic_DNA"/>
</dbReference>
<proteinExistence type="predicted"/>
<comment type="caution">
    <text evidence="7">The sequence shown here is derived from an EMBL/GenBank/DDBJ whole genome shotgun (WGS) entry which is preliminary data.</text>
</comment>
<evidence type="ECO:0000313" key="7">
    <source>
        <dbReference type="EMBL" id="MDI9259877.1"/>
    </source>
</evidence>
<dbReference type="InterPro" id="IPR028090">
    <property type="entry name" value="JAB_dom_prok"/>
</dbReference>
<evidence type="ECO:0000256" key="1">
    <source>
        <dbReference type="ARBA" id="ARBA00022670"/>
    </source>
</evidence>
<gene>
    <name evidence="7" type="ORF">QID03_06715</name>
</gene>
<dbReference type="SUPFAM" id="SSF102712">
    <property type="entry name" value="JAB1/MPN domain"/>
    <property type="match status" value="1"/>
</dbReference>
<evidence type="ECO:0000256" key="5">
    <source>
        <dbReference type="ARBA" id="ARBA00023049"/>
    </source>
</evidence>
<protein>
    <submittedName>
        <fullName evidence="7">Mov34/MPN/PAD-1 family protein</fullName>
    </submittedName>
</protein>
<evidence type="ECO:0000259" key="6">
    <source>
        <dbReference type="Pfam" id="PF14464"/>
    </source>
</evidence>
<keyword evidence="5" id="KW-0482">Metalloprotease</keyword>
<dbReference type="Proteomes" id="UP001529245">
    <property type="component" value="Unassembled WGS sequence"/>
</dbReference>
<evidence type="ECO:0000256" key="4">
    <source>
        <dbReference type="ARBA" id="ARBA00022833"/>
    </source>
</evidence>
<keyword evidence="8" id="KW-1185">Reference proteome</keyword>
<keyword evidence="1" id="KW-0645">Protease</keyword>
<dbReference type="RefSeq" id="WP_283203411.1">
    <property type="nucleotide sequence ID" value="NZ_JASGCB010000008.1"/>
</dbReference>
<dbReference type="Pfam" id="PF14464">
    <property type="entry name" value="Prok-JAB"/>
    <property type="match status" value="1"/>
</dbReference>
<dbReference type="PANTHER" id="PTHR34858">
    <property type="entry name" value="CYSO-CYSTEINE PEPTIDASE"/>
    <property type="match status" value="1"/>
</dbReference>
<dbReference type="InterPro" id="IPR051929">
    <property type="entry name" value="VirAsm_ModProt"/>
</dbReference>
<keyword evidence="4" id="KW-0862">Zinc</keyword>
<dbReference type="Gene3D" id="3.40.140.10">
    <property type="entry name" value="Cytidine Deaminase, domain 2"/>
    <property type="match status" value="1"/>
</dbReference>
<evidence type="ECO:0000313" key="8">
    <source>
        <dbReference type="Proteomes" id="UP001529245"/>
    </source>
</evidence>
<reference evidence="7 8" key="1">
    <citation type="submission" date="2023-04" db="EMBL/GenBank/DDBJ databases">
        <title>A. sendaiensis sub sp. chiapanensis a novel subspecie with specific adaptation in bacterial cell wall isolated from an active volcano.</title>
        <authorList>
            <person name="Alvarez Gutierrez P.E."/>
            <person name="Ortiz Cortes L.Y."/>
        </authorList>
    </citation>
    <scope>NUCLEOTIDE SEQUENCE [LARGE SCALE GENOMIC DNA]</scope>
    <source>
        <strain evidence="7 8">PA2</strain>
    </source>
</reference>
<dbReference type="PANTHER" id="PTHR34858:SF1">
    <property type="entry name" value="CYSO-CYSTEINE PEPTIDASE"/>
    <property type="match status" value="1"/>
</dbReference>
<organism evidence="7 8">
    <name type="scientific">Alicyclobacillus sendaiensis PA2</name>
    <dbReference type="NCBI Taxonomy" id="3029425"/>
    <lineage>
        <taxon>Bacteria</taxon>
        <taxon>Bacillati</taxon>
        <taxon>Bacillota</taxon>
        <taxon>Bacilli</taxon>
        <taxon>Bacillales</taxon>
        <taxon>Alicyclobacillaceae</taxon>
        <taxon>Alicyclobacillus</taxon>
    </lineage>
</organism>
<evidence type="ECO:0000256" key="3">
    <source>
        <dbReference type="ARBA" id="ARBA00022801"/>
    </source>
</evidence>
<accession>A0ABT6XYL3</accession>
<sequence>MARRTATSSALGIWCSTLWIEVPPSFPEALRPALEAQVRQSLPLECAGLLVIRGGRTWAMALPTTASAMGFAVHPRLWVETLTILEHRGIEIWATYHSHPGGRLRPSRRDHALHWTSKRLLLLAPSGLHVAIAQYEWTASSDNQC</sequence>
<feature type="domain" description="JAB" evidence="6">
    <location>
        <begin position="28"/>
        <end position="125"/>
    </location>
</feature>